<evidence type="ECO:0000313" key="2">
    <source>
        <dbReference type="EMBL" id="MDZ8117397.1"/>
    </source>
</evidence>
<dbReference type="Pfam" id="PF11984">
    <property type="entry name" value="DUF3485"/>
    <property type="match status" value="1"/>
</dbReference>
<sequence>MEKSLFKPFLIVVILMTVSVFALAFTVGVELDFVPGVKMELPEEVQNWHGNQLKFCHNPEECAKDYRDASFYVSELEIPDICPVCGSRLYNMARAEKEQLPEDTEFVKSAYTNEAGTRLFTSIVLSGTARDSIHRPQRCLKGQGNTLDGEYDLEVPMEGRDPLKVRVIKTSRTFRTEEGEQPYYSFYAYWFVGQDRETPSHYSRMFWLAWDRVVRSTANRWAYIAVQGEREAEGTEYEGEIISFVQEIYPQILTETMRKKAYGD</sequence>
<dbReference type="InterPro" id="IPR014263">
    <property type="entry name" value="Methanolan_biosynth_EpsI"/>
</dbReference>
<reference evidence="2 3" key="1">
    <citation type="journal article" date="2024" name="Appl. Environ. Microbiol.">
        <title>Pontiella agarivorans sp. nov., a novel marine anaerobic bacterium capable of degrading macroalgal polysaccharides and fixing nitrogen.</title>
        <authorList>
            <person name="Liu N."/>
            <person name="Kivenson V."/>
            <person name="Peng X."/>
            <person name="Cui Z."/>
            <person name="Lankiewicz T.S."/>
            <person name="Gosselin K.M."/>
            <person name="English C.J."/>
            <person name="Blair E.M."/>
            <person name="O'Malley M.A."/>
            <person name="Valentine D.L."/>
        </authorList>
    </citation>
    <scope>NUCLEOTIDE SEQUENCE [LARGE SCALE GENOMIC DNA]</scope>
    <source>
        <strain evidence="2 3">NLcol2</strain>
    </source>
</reference>
<dbReference type="RefSeq" id="WP_322607198.1">
    <property type="nucleotide sequence ID" value="NZ_JARVCO010000002.1"/>
</dbReference>
<evidence type="ECO:0000313" key="3">
    <source>
        <dbReference type="Proteomes" id="UP001290861"/>
    </source>
</evidence>
<organism evidence="2 3">
    <name type="scientific">Pontiella agarivorans</name>
    <dbReference type="NCBI Taxonomy" id="3038953"/>
    <lineage>
        <taxon>Bacteria</taxon>
        <taxon>Pseudomonadati</taxon>
        <taxon>Kiritimatiellota</taxon>
        <taxon>Kiritimatiellia</taxon>
        <taxon>Kiritimatiellales</taxon>
        <taxon>Pontiellaceae</taxon>
        <taxon>Pontiella</taxon>
    </lineage>
</organism>
<feature type="domain" description="Methanolan biosynthesis EpsI" evidence="1">
    <location>
        <begin position="11"/>
        <end position="252"/>
    </location>
</feature>
<evidence type="ECO:0000259" key="1">
    <source>
        <dbReference type="Pfam" id="PF11984"/>
    </source>
</evidence>
<comment type="caution">
    <text evidence="2">The sequence shown here is derived from an EMBL/GenBank/DDBJ whole genome shotgun (WGS) entry which is preliminary data.</text>
</comment>
<gene>
    <name evidence="2" type="ORF">P9H32_02065</name>
</gene>
<proteinExistence type="predicted"/>
<name>A0ABU5MTD6_9BACT</name>
<protein>
    <submittedName>
        <fullName evidence="2">Exosortase-associated EpsI family protein</fullName>
    </submittedName>
</protein>
<dbReference type="Proteomes" id="UP001290861">
    <property type="component" value="Unassembled WGS sequence"/>
</dbReference>
<accession>A0ABU5MTD6</accession>
<dbReference type="EMBL" id="JARVCO010000002">
    <property type="protein sequence ID" value="MDZ8117397.1"/>
    <property type="molecule type" value="Genomic_DNA"/>
</dbReference>
<keyword evidence="3" id="KW-1185">Reference proteome</keyword>